<dbReference type="Proteomes" id="UP001470230">
    <property type="component" value="Unassembled WGS sequence"/>
</dbReference>
<evidence type="ECO:0000313" key="3">
    <source>
        <dbReference type="EMBL" id="KAK8842845.1"/>
    </source>
</evidence>
<feature type="compositionally biased region" description="Basic and acidic residues" evidence="1">
    <location>
        <begin position="427"/>
        <end position="436"/>
    </location>
</feature>
<keyword evidence="2" id="KW-1133">Transmembrane helix</keyword>
<sequence>MDSKTNNHPPSEIEKFFSKLPCPVFITVFSSFIFIYFLGFIFSRGIQVYPIYNEIMPDDDCPECRVFNDTKASITERQFRIIYQVVSKLDITHANAWRLLRIRIYGPIFSQEMRANTDNCGLYAFGTKHSAMHFELIQEGPTTVELYCLDKLLLTVSNDVSRYNRNTQSTLFHTSIKEVSNICRVEEQNDEHFVFFSQSNVFNFTNNRQYTYIPRLLHRRQPYEQYINETNAITINNAFRIEYTNQDLLTMTYHELFEKVMLVIFVQSHFGQTIVFSYHKNMNSNNSPYFELFRKITDGKLKESPSNYRNIFCYQKMTTIPNHKKIQELTESEYEMLRSSAVPRDQQRGDKIYLSTNFNLADELDKDYNIYFFGEEKIVPPTQSPSPSPSMSPEPSPSPSQSPAPTQKAKTEAKRTNATSSHSKSTKAKETNELHNKTSKSKLTNKLNTNFESKSANKNETKLESSKTKLVNKTNSGSKSTNKNSDSKSNESKSSNSRLNNINSHSNSSLDKADSLNSTLNDNDPANSTLRSDLTSSNSSFTDEELSSPVLLSYPEHNHPENFSLQQKIEMLSSAKGLIAVDDNENVLHAFWMPRESPLILILPPVRTSMSKAAQRINATGRKIIILHGEKEGAEIPNEYETLAAKCMNDEEAANSDDCDPVFEEMKFKFDTKKVLEIVNNL</sequence>
<feature type="compositionally biased region" description="Low complexity" evidence="1">
    <location>
        <begin position="492"/>
        <end position="509"/>
    </location>
</feature>
<feature type="compositionally biased region" description="Polar residues" evidence="1">
    <location>
        <begin position="441"/>
        <end position="454"/>
    </location>
</feature>
<gene>
    <name evidence="3" type="ORF">M9Y10_025711</name>
</gene>
<dbReference type="EMBL" id="JAPFFF010000037">
    <property type="protein sequence ID" value="KAK8842845.1"/>
    <property type="molecule type" value="Genomic_DNA"/>
</dbReference>
<name>A0ABR2H9F0_9EUKA</name>
<feature type="compositionally biased region" description="Pro residues" evidence="1">
    <location>
        <begin position="382"/>
        <end position="402"/>
    </location>
</feature>
<feature type="compositionally biased region" description="Low complexity" evidence="1">
    <location>
        <begin position="472"/>
        <end position="484"/>
    </location>
</feature>
<evidence type="ECO:0000256" key="1">
    <source>
        <dbReference type="SAM" id="MobiDB-lite"/>
    </source>
</evidence>
<feature type="region of interest" description="Disordered" evidence="1">
    <location>
        <begin position="379"/>
        <end position="542"/>
    </location>
</feature>
<evidence type="ECO:0000313" key="4">
    <source>
        <dbReference type="Proteomes" id="UP001470230"/>
    </source>
</evidence>
<proteinExistence type="predicted"/>
<reference evidence="3 4" key="1">
    <citation type="submission" date="2024-04" db="EMBL/GenBank/DDBJ databases">
        <title>Tritrichomonas musculus Genome.</title>
        <authorList>
            <person name="Alves-Ferreira E."/>
            <person name="Grigg M."/>
            <person name="Lorenzi H."/>
            <person name="Galac M."/>
        </authorList>
    </citation>
    <scope>NUCLEOTIDE SEQUENCE [LARGE SCALE GENOMIC DNA]</scope>
    <source>
        <strain evidence="3 4">EAF2021</strain>
    </source>
</reference>
<organism evidence="3 4">
    <name type="scientific">Tritrichomonas musculus</name>
    <dbReference type="NCBI Taxonomy" id="1915356"/>
    <lineage>
        <taxon>Eukaryota</taxon>
        <taxon>Metamonada</taxon>
        <taxon>Parabasalia</taxon>
        <taxon>Tritrichomonadida</taxon>
        <taxon>Tritrichomonadidae</taxon>
        <taxon>Tritrichomonas</taxon>
    </lineage>
</organism>
<keyword evidence="2" id="KW-0472">Membrane</keyword>
<feature type="compositionally biased region" description="Basic and acidic residues" evidence="1">
    <location>
        <begin position="455"/>
        <end position="467"/>
    </location>
</feature>
<comment type="caution">
    <text evidence="3">The sequence shown here is derived from an EMBL/GenBank/DDBJ whole genome shotgun (WGS) entry which is preliminary data.</text>
</comment>
<protein>
    <submittedName>
        <fullName evidence="3">Uncharacterized protein</fullName>
    </submittedName>
</protein>
<feature type="compositionally biased region" description="Polar residues" evidence="1">
    <location>
        <begin position="515"/>
        <end position="541"/>
    </location>
</feature>
<feature type="transmembrane region" description="Helical" evidence="2">
    <location>
        <begin position="20"/>
        <end position="42"/>
    </location>
</feature>
<keyword evidence="2" id="KW-0812">Transmembrane</keyword>
<evidence type="ECO:0000256" key="2">
    <source>
        <dbReference type="SAM" id="Phobius"/>
    </source>
</evidence>
<keyword evidence="4" id="KW-1185">Reference proteome</keyword>
<accession>A0ABR2H9F0</accession>